<dbReference type="GO" id="GO:0008199">
    <property type="term" value="F:ferric iron binding"/>
    <property type="evidence" value="ECO:0007669"/>
    <property type="project" value="InterPro"/>
</dbReference>
<comment type="similarity">
    <text evidence="1">Belongs to the intradiol ring-cleavage dioxygenase family.</text>
</comment>
<keyword evidence="2 7" id="KW-0223">Dioxygenase</keyword>
<feature type="domain" description="Intradiol ring-cleavage dioxygenases" evidence="6">
    <location>
        <begin position="83"/>
        <end position="228"/>
    </location>
</feature>
<reference evidence="7 8" key="1">
    <citation type="submission" date="2019-06" db="EMBL/GenBank/DDBJ databases">
        <title>Sequencing the genomes of 1000 actinobacteria strains.</title>
        <authorList>
            <person name="Klenk H.-P."/>
        </authorList>
    </citation>
    <scope>NUCLEOTIDE SEQUENCE [LARGE SCALE GENOMIC DNA]</scope>
    <source>
        <strain evidence="7 8">DSM 45679</strain>
    </source>
</reference>
<evidence type="ECO:0000256" key="5">
    <source>
        <dbReference type="SAM" id="SignalP"/>
    </source>
</evidence>
<keyword evidence="8" id="KW-1185">Reference proteome</keyword>
<dbReference type="Pfam" id="PF00775">
    <property type="entry name" value="Dioxygenase_C"/>
    <property type="match status" value="1"/>
</dbReference>
<sequence>MTDQDLPPQPEEQDGTKPFGRKQFLQMAAATASLPVLAATTGAAAGTSNEAAGAAPAEQPRPKSLEPTPACDDGDDPTPPQTEGPYFRRNSPERASLLEPGMNGTVLTVSGQVFAARSCRPIANALLDFWQCDTRGVYDNWGYRLRGHQFTNANGEFQLTTIWPGLYTGRTRHIHVKVQAPYQRVLTSQLYFPGEPGNWRDPIFDPRLVMDVSNGPGGTRVAAFDFVLNVPY</sequence>
<dbReference type="PANTHER" id="PTHR33711">
    <property type="entry name" value="DIOXYGENASE, PUTATIVE (AFU_ORTHOLOGUE AFUA_2G02910)-RELATED"/>
    <property type="match status" value="1"/>
</dbReference>
<feature type="signal peptide" evidence="5">
    <location>
        <begin position="1"/>
        <end position="38"/>
    </location>
</feature>
<name>A0A542CUA4_AMYCI</name>
<feature type="compositionally biased region" description="Low complexity" evidence="4">
    <location>
        <begin position="44"/>
        <end position="57"/>
    </location>
</feature>
<dbReference type="InterPro" id="IPR000627">
    <property type="entry name" value="Intradiol_dOase_C"/>
</dbReference>
<protein>
    <submittedName>
        <fullName evidence="7">Protocatechuate 3,4-dioxygenase beta subunit</fullName>
    </submittedName>
</protein>
<evidence type="ECO:0000256" key="4">
    <source>
        <dbReference type="SAM" id="MobiDB-lite"/>
    </source>
</evidence>
<dbReference type="PANTHER" id="PTHR33711:SF11">
    <property type="entry name" value="DIOXYGENASE"/>
    <property type="match status" value="1"/>
</dbReference>
<evidence type="ECO:0000256" key="2">
    <source>
        <dbReference type="ARBA" id="ARBA00022964"/>
    </source>
</evidence>
<dbReference type="Proteomes" id="UP000320876">
    <property type="component" value="Unassembled WGS sequence"/>
</dbReference>
<comment type="caution">
    <text evidence="7">The sequence shown here is derived from an EMBL/GenBank/DDBJ whole genome shotgun (WGS) entry which is preliminary data.</text>
</comment>
<dbReference type="PROSITE" id="PS51318">
    <property type="entry name" value="TAT"/>
    <property type="match status" value="1"/>
</dbReference>
<dbReference type="SUPFAM" id="SSF49482">
    <property type="entry name" value="Aromatic compound dioxygenase"/>
    <property type="match status" value="1"/>
</dbReference>
<evidence type="ECO:0000256" key="3">
    <source>
        <dbReference type="ARBA" id="ARBA00023002"/>
    </source>
</evidence>
<dbReference type="AlphaFoldDB" id="A0A542CUA4"/>
<dbReference type="Gene3D" id="2.60.130.10">
    <property type="entry name" value="Aromatic compound dioxygenase"/>
    <property type="match status" value="1"/>
</dbReference>
<dbReference type="InterPro" id="IPR050770">
    <property type="entry name" value="Intradiol_RC_Dioxygenase"/>
</dbReference>
<accession>A0A542CUA4</accession>
<gene>
    <name evidence="7" type="ORF">FB471_6535</name>
</gene>
<evidence type="ECO:0000256" key="1">
    <source>
        <dbReference type="ARBA" id="ARBA00007825"/>
    </source>
</evidence>
<feature type="region of interest" description="Disordered" evidence="4">
    <location>
        <begin position="1"/>
        <end position="22"/>
    </location>
</feature>
<dbReference type="EMBL" id="VFML01000002">
    <property type="protein sequence ID" value="TQI94370.1"/>
    <property type="molecule type" value="Genomic_DNA"/>
</dbReference>
<evidence type="ECO:0000259" key="6">
    <source>
        <dbReference type="Pfam" id="PF00775"/>
    </source>
</evidence>
<feature type="chain" id="PRO_5039385395" evidence="5">
    <location>
        <begin position="39"/>
        <end position="232"/>
    </location>
</feature>
<keyword evidence="5" id="KW-0732">Signal</keyword>
<dbReference type="CDD" id="cd00421">
    <property type="entry name" value="intradiol_dioxygenase"/>
    <property type="match status" value="1"/>
</dbReference>
<proteinExistence type="inferred from homology"/>
<dbReference type="GO" id="GO:0016702">
    <property type="term" value="F:oxidoreductase activity, acting on single donors with incorporation of molecular oxygen, incorporation of two atoms of oxygen"/>
    <property type="evidence" value="ECO:0007669"/>
    <property type="project" value="InterPro"/>
</dbReference>
<feature type="region of interest" description="Disordered" evidence="4">
    <location>
        <begin position="44"/>
        <end position="89"/>
    </location>
</feature>
<dbReference type="InterPro" id="IPR006311">
    <property type="entry name" value="TAT_signal"/>
</dbReference>
<dbReference type="RefSeq" id="WP_246076829.1">
    <property type="nucleotide sequence ID" value="NZ_VFML01000002.1"/>
</dbReference>
<dbReference type="InterPro" id="IPR015889">
    <property type="entry name" value="Intradiol_dOase_core"/>
</dbReference>
<organism evidence="7 8">
    <name type="scientific">Amycolatopsis cihanbeyliensis</name>
    <dbReference type="NCBI Taxonomy" id="1128664"/>
    <lineage>
        <taxon>Bacteria</taxon>
        <taxon>Bacillati</taxon>
        <taxon>Actinomycetota</taxon>
        <taxon>Actinomycetes</taxon>
        <taxon>Pseudonocardiales</taxon>
        <taxon>Pseudonocardiaceae</taxon>
        <taxon>Amycolatopsis</taxon>
    </lineage>
</organism>
<evidence type="ECO:0000313" key="8">
    <source>
        <dbReference type="Proteomes" id="UP000320876"/>
    </source>
</evidence>
<evidence type="ECO:0000313" key="7">
    <source>
        <dbReference type="EMBL" id="TQI94370.1"/>
    </source>
</evidence>
<keyword evidence="3" id="KW-0560">Oxidoreductase</keyword>